<dbReference type="SMART" id="SM00332">
    <property type="entry name" value="PP2Cc"/>
    <property type="match status" value="1"/>
</dbReference>
<dbReference type="EMBL" id="JANIGO010000002">
    <property type="protein sequence ID" value="MCQ8895958.1"/>
    <property type="molecule type" value="Genomic_DNA"/>
</dbReference>
<dbReference type="CDD" id="cd00143">
    <property type="entry name" value="PP2Cc"/>
    <property type="match status" value="1"/>
</dbReference>
<dbReference type="GO" id="GO:0016301">
    <property type="term" value="F:kinase activity"/>
    <property type="evidence" value="ECO:0007669"/>
    <property type="project" value="UniProtKB-KW"/>
</dbReference>
<accession>A0ABT1WGC7</accession>
<dbReference type="SUPFAM" id="SSF56112">
    <property type="entry name" value="Protein kinase-like (PK-like)"/>
    <property type="match status" value="1"/>
</dbReference>
<organism evidence="8 9">
    <name type="scientific">Limnobacter humi</name>
    <dbReference type="NCBI Taxonomy" id="1778671"/>
    <lineage>
        <taxon>Bacteria</taxon>
        <taxon>Pseudomonadati</taxon>
        <taxon>Pseudomonadota</taxon>
        <taxon>Betaproteobacteria</taxon>
        <taxon>Burkholderiales</taxon>
        <taxon>Burkholderiaceae</taxon>
        <taxon>Limnobacter</taxon>
    </lineage>
</organism>
<feature type="transmembrane region" description="Helical" evidence="5">
    <location>
        <begin position="550"/>
        <end position="569"/>
    </location>
</feature>
<keyword evidence="5" id="KW-1133">Transmembrane helix</keyword>
<dbReference type="InterPro" id="IPR000719">
    <property type="entry name" value="Prot_kinase_dom"/>
</dbReference>
<dbReference type="SMART" id="SM00220">
    <property type="entry name" value="S_TKc"/>
    <property type="match status" value="1"/>
</dbReference>
<protein>
    <submittedName>
        <fullName evidence="8">Bifunctional protein-serine/threonine kinase/phosphatase</fullName>
    </submittedName>
</protein>
<dbReference type="InterPro" id="IPR001932">
    <property type="entry name" value="PPM-type_phosphatase-like_dom"/>
</dbReference>
<name>A0ABT1WGC7_9BURK</name>
<keyword evidence="3 8" id="KW-0418">Kinase</keyword>
<proteinExistence type="predicted"/>
<keyword evidence="1" id="KW-0808">Transferase</keyword>
<dbReference type="CDD" id="cd14014">
    <property type="entry name" value="STKc_PknB_like"/>
    <property type="match status" value="1"/>
</dbReference>
<dbReference type="Pfam" id="PF00069">
    <property type="entry name" value="Pkinase"/>
    <property type="match status" value="1"/>
</dbReference>
<evidence type="ECO:0000256" key="4">
    <source>
        <dbReference type="ARBA" id="ARBA00022840"/>
    </source>
</evidence>
<dbReference type="Gene3D" id="1.10.510.10">
    <property type="entry name" value="Transferase(Phosphotransferase) domain 1"/>
    <property type="match status" value="1"/>
</dbReference>
<evidence type="ECO:0000256" key="3">
    <source>
        <dbReference type="ARBA" id="ARBA00022777"/>
    </source>
</evidence>
<evidence type="ECO:0000256" key="1">
    <source>
        <dbReference type="ARBA" id="ARBA00022679"/>
    </source>
</evidence>
<keyword evidence="5" id="KW-0812">Transmembrane</keyword>
<keyword evidence="2" id="KW-0547">Nucleotide-binding</keyword>
<dbReference type="InterPro" id="IPR036457">
    <property type="entry name" value="PPM-type-like_dom_sf"/>
</dbReference>
<evidence type="ECO:0000256" key="2">
    <source>
        <dbReference type="ARBA" id="ARBA00022741"/>
    </source>
</evidence>
<dbReference type="PANTHER" id="PTHR43289">
    <property type="entry name" value="MITOGEN-ACTIVATED PROTEIN KINASE KINASE KINASE 20-RELATED"/>
    <property type="match status" value="1"/>
</dbReference>
<evidence type="ECO:0000259" key="6">
    <source>
        <dbReference type="PROSITE" id="PS50011"/>
    </source>
</evidence>
<reference evidence="8 9" key="1">
    <citation type="submission" date="2022-07" db="EMBL/GenBank/DDBJ databases">
        <authorList>
            <person name="Xamxidin M."/>
            <person name="Wu M."/>
        </authorList>
    </citation>
    <scope>NUCLEOTIDE SEQUENCE [LARGE SCALE GENOMIC DNA]</scope>
    <source>
        <strain evidence="8 9">NBRC 111650</strain>
    </source>
</reference>
<dbReference type="Pfam" id="PF13672">
    <property type="entry name" value="PP2C_2"/>
    <property type="match status" value="1"/>
</dbReference>
<dbReference type="Gene3D" id="3.60.40.10">
    <property type="entry name" value="PPM-type phosphatase domain"/>
    <property type="match status" value="1"/>
</dbReference>
<dbReference type="PROSITE" id="PS51746">
    <property type="entry name" value="PPM_2"/>
    <property type="match status" value="1"/>
</dbReference>
<evidence type="ECO:0000256" key="5">
    <source>
        <dbReference type="SAM" id="Phobius"/>
    </source>
</evidence>
<sequence length="571" mass="63352">MIIQRKQYLQVALGHATRTGPRDRNEDFCGVATPTGRDLVTKGVIAAVADGLGGHRGGREAAEYTVRGLLSDYYATPETWSTAKSVETVLNALNRWVLAEGARNAAVSGMATTLSALVFRGERYLLAHIGDSRAYRLRDGQLTQLSHDHTWDHPELKGVLSRAIGLDARLLIDVEQGTLMAGDRFLLLTDGVWGPLPSPLLQEVLLSHEDPQTASSALVSMALANGGQDNASCVVIDIVALPEQSLVDALQEQALLLPPGRLKPGQMLDGLVVEELLHESRETLLYKVRDVANTRTMVLKTLQPDHGDLPVLSRVLILEEWRGKRLISKHLPDVLPAEQRSCLYFLMAWHPGASLQQRLDRGQHFTVQEAIGLGIQLCRGLAALHRMDIIHRDIKPANLHLGTDGVLRLLDLGVSLALGESDQPHQLERVGTPSFMAPEWFQRDTGHSGSTASDFYAVGVTLYHLLTRKYPYGEIEPFQSPRFGHATPPTRWRPDIPVWLEQLILKACSVEPAERFETAEELLIALQRADTVFVRMAPKQPLIRRNPVRVWQWIGFVLLLSNIALLILLKR</sequence>
<dbReference type="InterPro" id="IPR011009">
    <property type="entry name" value="Kinase-like_dom_sf"/>
</dbReference>
<dbReference type="SMART" id="SM00331">
    <property type="entry name" value="PP2C_SIG"/>
    <property type="match status" value="1"/>
</dbReference>
<feature type="domain" description="PPM-type phosphatase" evidence="7">
    <location>
        <begin position="12"/>
        <end position="238"/>
    </location>
</feature>
<keyword evidence="9" id="KW-1185">Reference proteome</keyword>
<evidence type="ECO:0000259" key="7">
    <source>
        <dbReference type="PROSITE" id="PS51746"/>
    </source>
</evidence>
<dbReference type="Proteomes" id="UP001204142">
    <property type="component" value="Unassembled WGS sequence"/>
</dbReference>
<dbReference type="PROSITE" id="PS50011">
    <property type="entry name" value="PROTEIN_KINASE_DOM"/>
    <property type="match status" value="1"/>
</dbReference>
<dbReference type="SUPFAM" id="SSF81606">
    <property type="entry name" value="PP2C-like"/>
    <property type="match status" value="1"/>
</dbReference>
<keyword evidence="4" id="KW-0067">ATP-binding</keyword>
<dbReference type="RefSeq" id="WP_256763733.1">
    <property type="nucleotide sequence ID" value="NZ_JANIGO010000002.1"/>
</dbReference>
<feature type="domain" description="Protein kinase" evidence="6">
    <location>
        <begin position="271"/>
        <end position="533"/>
    </location>
</feature>
<evidence type="ECO:0000313" key="9">
    <source>
        <dbReference type="Proteomes" id="UP001204142"/>
    </source>
</evidence>
<dbReference type="PANTHER" id="PTHR43289:SF34">
    <property type="entry name" value="SERINE_THREONINE-PROTEIN KINASE YBDM-RELATED"/>
    <property type="match status" value="1"/>
</dbReference>
<evidence type="ECO:0000313" key="8">
    <source>
        <dbReference type="EMBL" id="MCQ8895958.1"/>
    </source>
</evidence>
<gene>
    <name evidence="8" type="ORF">NQT62_05830</name>
</gene>
<keyword evidence="5" id="KW-0472">Membrane</keyword>
<comment type="caution">
    <text evidence="8">The sequence shown here is derived from an EMBL/GenBank/DDBJ whole genome shotgun (WGS) entry which is preliminary data.</text>
</comment>